<keyword evidence="2" id="KW-1185">Reference proteome</keyword>
<proteinExistence type="predicted"/>
<evidence type="ECO:0000313" key="1">
    <source>
        <dbReference type="EMBL" id="NYH80000.1"/>
    </source>
</evidence>
<evidence type="ECO:0000313" key="2">
    <source>
        <dbReference type="Proteomes" id="UP000548304"/>
    </source>
</evidence>
<dbReference type="EMBL" id="JACBYW010000006">
    <property type="protein sequence ID" value="NYH80000.1"/>
    <property type="molecule type" value="Genomic_DNA"/>
</dbReference>
<dbReference type="AlphaFoldDB" id="A0A852Z1E0"/>
<organism evidence="1 2">
    <name type="scientific">Actinopolyspora biskrensis</name>
    <dbReference type="NCBI Taxonomy" id="1470178"/>
    <lineage>
        <taxon>Bacteria</taxon>
        <taxon>Bacillati</taxon>
        <taxon>Actinomycetota</taxon>
        <taxon>Actinomycetes</taxon>
        <taxon>Actinopolysporales</taxon>
        <taxon>Actinopolysporaceae</taxon>
        <taxon>Actinopolyspora</taxon>
    </lineage>
</organism>
<reference evidence="1 2" key="1">
    <citation type="submission" date="2020-07" db="EMBL/GenBank/DDBJ databases">
        <title>Genomic Encyclopedia of Type Strains, Phase III (KMG-III): the genomes of soil and plant-associated and newly described type strains.</title>
        <authorList>
            <person name="Whitman W."/>
        </authorList>
    </citation>
    <scope>NUCLEOTIDE SEQUENCE [LARGE SCALE GENOMIC DNA]</scope>
    <source>
        <strain evidence="1 2">CECT 8576</strain>
    </source>
</reference>
<comment type="caution">
    <text evidence="1">The sequence shown here is derived from an EMBL/GenBank/DDBJ whole genome shotgun (WGS) entry which is preliminary data.</text>
</comment>
<name>A0A852Z1E0_9ACTN</name>
<dbReference type="Proteomes" id="UP000548304">
    <property type="component" value="Unassembled WGS sequence"/>
</dbReference>
<protein>
    <submittedName>
        <fullName evidence="1">Uncharacterized protein</fullName>
    </submittedName>
</protein>
<accession>A0A852Z1E0</accession>
<gene>
    <name evidence="1" type="ORF">FHR84_003349</name>
</gene>
<sequence length="128" mass="14432">MPYPTVRTGKIVFERHKGGVNKESATIKFDNKIISAATFIQGVDVKFVEEDGRKKERPFHRLHYKIAKTEISSSEGGGGWVPDKLSREVTVTAELGLRDASLDWDDYYEGTIYVAVLALEHPTRDGYE</sequence>
<dbReference type="RefSeq" id="WP_179536379.1">
    <property type="nucleotide sequence ID" value="NZ_JACBYW010000006.1"/>
</dbReference>